<protein>
    <submittedName>
        <fullName evidence="1">27044_t:CDS:1</fullName>
    </submittedName>
</protein>
<organism evidence="1 2">
    <name type="scientific">Racocetra persica</name>
    <dbReference type="NCBI Taxonomy" id="160502"/>
    <lineage>
        <taxon>Eukaryota</taxon>
        <taxon>Fungi</taxon>
        <taxon>Fungi incertae sedis</taxon>
        <taxon>Mucoromycota</taxon>
        <taxon>Glomeromycotina</taxon>
        <taxon>Glomeromycetes</taxon>
        <taxon>Diversisporales</taxon>
        <taxon>Gigasporaceae</taxon>
        <taxon>Racocetra</taxon>
    </lineage>
</organism>
<sequence>MKNSNTKLTEAGIYKASQCSWYKILVDESTRGENIDEENIALELLKVRTNRKKQSAGLVQD</sequence>
<reference evidence="1" key="1">
    <citation type="submission" date="2021-06" db="EMBL/GenBank/DDBJ databases">
        <authorList>
            <person name="Kallberg Y."/>
            <person name="Tangrot J."/>
            <person name="Rosling A."/>
        </authorList>
    </citation>
    <scope>NUCLEOTIDE SEQUENCE</scope>
    <source>
        <strain evidence="1">MA461A</strain>
    </source>
</reference>
<keyword evidence="2" id="KW-1185">Reference proteome</keyword>
<proteinExistence type="predicted"/>
<comment type="caution">
    <text evidence="1">The sequence shown here is derived from an EMBL/GenBank/DDBJ whole genome shotgun (WGS) entry which is preliminary data.</text>
</comment>
<gene>
    <name evidence="1" type="ORF">RPERSI_LOCUS4140</name>
</gene>
<feature type="non-terminal residue" evidence="1">
    <location>
        <position position="61"/>
    </location>
</feature>
<name>A0ACA9LY78_9GLOM</name>
<evidence type="ECO:0000313" key="2">
    <source>
        <dbReference type="Proteomes" id="UP000789920"/>
    </source>
</evidence>
<accession>A0ACA9LY78</accession>
<evidence type="ECO:0000313" key="1">
    <source>
        <dbReference type="EMBL" id="CAG8555528.1"/>
    </source>
</evidence>
<dbReference type="EMBL" id="CAJVQC010005565">
    <property type="protein sequence ID" value="CAG8555528.1"/>
    <property type="molecule type" value="Genomic_DNA"/>
</dbReference>
<dbReference type="Proteomes" id="UP000789920">
    <property type="component" value="Unassembled WGS sequence"/>
</dbReference>